<dbReference type="EMBL" id="FMZX01000001">
    <property type="protein sequence ID" value="SDC54389.1"/>
    <property type="molecule type" value="Genomic_DNA"/>
</dbReference>
<feature type="signal peptide" evidence="1">
    <location>
        <begin position="1"/>
        <end position="22"/>
    </location>
</feature>
<reference evidence="2 3" key="1">
    <citation type="submission" date="2016-10" db="EMBL/GenBank/DDBJ databases">
        <authorList>
            <person name="de Groot N.N."/>
        </authorList>
    </citation>
    <scope>NUCLEOTIDE SEQUENCE [LARGE SCALE GENOMIC DNA]</scope>
    <source>
        <strain evidence="2 3">CPCC 100156</strain>
    </source>
</reference>
<dbReference type="AlphaFoldDB" id="A0A1G6MFT7"/>
<evidence type="ECO:0000256" key="1">
    <source>
        <dbReference type="SAM" id="SignalP"/>
    </source>
</evidence>
<sequence length="152" mass="16184">MIRRRALVLSSLALLLAPAAAAQEPPARFIELQPMEGRAAVRLNALQVVRIARLDGATILDTTAYVQQRSSEALEAVVRRLQSAGLRLVALTDLNGARTYLALDRIVLLRPSEERHAAGARAAIVVAGLRFATDVAVRETVAEAMAAIAAAP</sequence>
<proteinExistence type="predicted"/>
<keyword evidence="1" id="KW-0732">Signal</keyword>
<organism evidence="2 3">
    <name type="scientific">Belnapia rosea</name>
    <dbReference type="NCBI Taxonomy" id="938405"/>
    <lineage>
        <taxon>Bacteria</taxon>
        <taxon>Pseudomonadati</taxon>
        <taxon>Pseudomonadota</taxon>
        <taxon>Alphaproteobacteria</taxon>
        <taxon>Acetobacterales</taxon>
        <taxon>Roseomonadaceae</taxon>
        <taxon>Belnapia</taxon>
    </lineage>
</organism>
<evidence type="ECO:0000313" key="2">
    <source>
        <dbReference type="EMBL" id="SDC54389.1"/>
    </source>
</evidence>
<evidence type="ECO:0000313" key="3">
    <source>
        <dbReference type="Proteomes" id="UP000198925"/>
    </source>
</evidence>
<dbReference type="Proteomes" id="UP000198925">
    <property type="component" value="Unassembled WGS sequence"/>
</dbReference>
<gene>
    <name evidence="2" type="ORF">SAMN04487779_10011207</name>
</gene>
<feature type="chain" id="PRO_5011585585" evidence="1">
    <location>
        <begin position="23"/>
        <end position="152"/>
    </location>
</feature>
<dbReference type="RefSeq" id="WP_090661369.1">
    <property type="nucleotide sequence ID" value="NZ_FMZX01000001.1"/>
</dbReference>
<keyword evidence="3" id="KW-1185">Reference proteome</keyword>
<protein>
    <submittedName>
        <fullName evidence="2">Uncharacterized protein</fullName>
    </submittedName>
</protein>
<accession>A0A1G6MFT7</accession>
<dbReference type="STRING" id="938405.SAMN02927895_01491"/>
<name>A0A1G6MFT7_9PROT</name>